<evidence type="ECO:0000313" key="3">
    <source>
        <dbReference type="Proteomes" id="UP000324800"/>
    </source>
</evidence>
<feature type="compositionally biased region" description="Basic and acidic residues" evidence="1">
    <location>
        <begin position="131"/>
        <end position="142"/>
    </location>
</feature>
<feature type="region of interest" description="Disordered" evidence="1">
    <location>
        <begin position="103"/>
        <end position="142"/>
    </location>
</feature>
<reference evidence="2 3" key="1">
    <citation type="submission" date="2019-03" db="EMBL/GenBank/DDBJ databases">
        <title>Single cell metagenomics reveals metabolic interactions within the superorganism composed of flagellate Streblomastix strix and complex community of Bacteroidetes bacteria on its surface.</title>
        <authorList>
            <person name="Treitli S.C."/>
            <person name="Kolisko M."/>
            <person name="Husnik F."/>
            <person name="Keeling P."/>
            <person name="Hampl V."/>
        </authorList>
    </citation>
    <scope>NUCLEOTIDE SEQUENCE [LARGE SCALE GENOMIC DNA]</scope>
    <source>
        <strain evidence="2">ST1C</strain>
    </source>
</reference>
<feature type="compositionally biased region" description="Basic and acidic residues" evidence="1">
    <location>
        <begin position="298"/>
        <end position="307"/>
    </location>
</feature>
<dbReference type="EMBL" id="SNRW01022000">
    <property type="protein sequence ID" value="KAA6364154.1"/>
    <property type="molecule type" value="Genomic_DNA"/>
</dbReference>
<organism evidence="2 3">
    <name type="scientific">Streblomastix strix</name>
    <dbReference type="NCBI Taxonomy" id="222440"/>
    <lineage>
        <taxon>Eukaryota</taxon>
        <taxon>Metamonada</taxon>
        <taxon>Preaxostyla</taxon>
        <taxon>Oxymonadida</taxon>
        <taxon>Streblomastigidae</taxon>
        <taxon>Streblomastix</taxon>
    </lineage>
</organism>
<evidence type="ECO:0000313" key="2">
    <source>
        <dbReference type="EMBL" id="KAA6364154.1"/>
    </source>
</evidence>
<protein>
    <submittedName>
        <fullName evidence="2">Uncharacterized protein</fullName>
    </submittedName>
</protein>
<feature type="region of interest" description="Disordered" evidence="1">
    <location>
        <begin position="288"/>
        <end position="307"/>
    </location>
</feature>
<accession>A0A5J4U141</accession>
<name>A0A5J4U141_9EUKA</name>
<evidence type="ECO:0000256" key="1">
    <source>
        <dbReference type="SAM" id="MobiDB-lite"/>
    </source>
</evidence>
<gene>
    <name evidence="2" type="ORF">EZS28_040319</name>
</gene>
<dbReference type="Proteomes" id="UP000324800">
    <property type="component" value="Unassembled WGS sequence"/>
</dbReference>
<dbReference type="AlphaFoldDB" id="A0A5J4U141"/>
<sequence>MNELEIIIADGSDDNGDEDQSEHAIESMNFTNGNDGLRENDSGKQLEVTVNRETNPDINITKISANIQLHNASRLDGFGENSQRTLLQAETNEKGLSNHQAIDNIDNQNNNEQVNENTTDGNKNKYGPSNDDQHKQGTKHQDNRNTEFNELEHFTQPIPNKNQEIQTFHNPKTSHPQSSYLQNQIKLKEKLQDLNRVYNQPTTMISEAKHACESPSPISLQVFLNLEQISILLNTSYLSWIGEKRQMQPKLLKISQQNTLKARRPVHDLRNRNKDPTQRIRQRQCPTPKLIGRNNWTDQREKGEKRESRNFVNREINNDNEEILFKNGRTNSVILGILRNNQREILYLIMIQLPLERQSEYQQAITSVNDIEIQGNRRRCK</sequence>
<feature type="compositionally biased region" description="Low complexity" evidence="1">
    <location>
        <begin position="103"/>
        <end position="117"/>
    </location>
</feature>
<proteinExistence type="predicted"/>
<comment type="caution">
    <text evidence="2">The sequence shown here is derived from an EMBL/GenBank/DDBJ whole genome shotgun (WGS) entry which is preliminary data.</text>
</comment>